<keyword evidence="4" id="KW-1133">Transmembrane helix</keyword>
<keyword evidence="2 7" id="KW-0808">Transferase</keyword>
<dbReference type="OrthoDB" id="406981at2759"/>
<gene>
    <name evidence="9" type="ORF">GE061_002503</name>
</gene>
<keyword evidence="6" id="KW-0325">Glycoprotein</keyword>
<dbReference type="PANTHER" id="PTHR12812">
    <property type="entry name" value="HEPARAN SULFATE 6-O-SULFOTRANSFERASE 3"/>
    <property type="match status" value="1"/>
</dbReference>
<evidence type="ECO:0000313" key="9">
    <source>
        <dbReference type="EMBL" id="KAF6204163.1"/>
    </source>
</evidence>
<keyword evidence="10" id="KW-1185">Reference proteome</keyword>
<proteinExistence type="inferred from homology"/>
<feature type="region of interest" description="Disordered" evidence="8">
    <location>
        <begin position="1"/>
        <end position="25"/>
    </location>
</feature>
<name>A0A6A4JK27_APOLU</name>
<comment type="catalytic activity">
    <reaction evidence="7">
        <text>alpha-D-glucosaminyl-[heparan sulfate](n) + 3'-phosphoadenylyl sulfate = 6-sulfo-alpha-D-glucosaminyl-[heparan sulfate](n) + adenosine 3',5'-bisphosphate + H(+)</text>
        <dbReference type="Rhea" id="RHEA:56604"/>
        <dbReference type="Rhea" id="RHEA-COMP:9830"/>
        <dbReference type="Rhea" id="RHEA-COMP:14621"/>
        <dbReference type="ChEBI" id="CHEBI:15378"/>
        <dbReference type="ChEBI" id="CHEBI:58339"/>
        <dbReference type="ChEBI" id="CHEBI:58343"/>
        <dbReference type="ChEBI" id="CHEBI:58388"/>
        <dbReference type="ChEBI" id="CHEBI:140604"/>
    </reaction>
</comment>
<evidence type="ECO:0000256" key="5">
    <source>
        <dbReference type="ARBA" id="ARBA00023136"/>
    </source>
</evidence>
<dbReference type="PANTHER" id="PTHR12812:SF0">
    <property type="entry name" value="HEPARAN-SULFATE 6-O-SULFOTRANSFERASE"/>
    <property type="match status" value="1"/>
</dbReference>
<comment type="caution">
    <text evidence="9">The sequence shown here is derived from an EMBL/GenBank/DDBJ whole genome shotgun (WGS) entry which is preliminary data.</text>
</comment>
<evidence type="ECO:0000256" key="2">
    <source>
        <dbReference type="ARBA" id="ARBA00022679"/>
    </source>
</evidence>
<dbReference type="GO" id="GO:0016020">
    <property type="term" value="C:membrane"/>
    <property type="evidence" value="ECO:0007669"/>
    <property type="project" value="UniProtKB-SubCell"/>
</dbReference>
<keyword evidence="7" id="KW-0735">Signal-anchor</keyword>
<organism evidence="9 10">
    <name type="scientific">Apolygus lucorum</name>
    <name type="common">Small green plant bug</name>
    <name type="synonym">Lygocoris lucorum</name>
    <dbReference type="NCBI Taxonomy" id="248454"/>
    <lineage>
        <taxon>Eukaryota</taxon>
        <taxon>Metazoa</taxon>
        <taxon>Ecdysozoa</taxon>
        <taxon>Arthropoda</taxon>
        <taxon>Hexapoda</taxon>
        <taxon>Insecta</taxon>
        <taxon>Pterygota</taxon>
        <taxon>Neoptera</taxon>
        <taxon>Paraneoptera</taxon>
        <taxon>Hemiptera</taxon>
        <taxon>Heteroptera</taxon>
        <taxon>Panheteroptera</taxon>
        <taxon>Cimicomorpha</taxon>
        <taxon>Miridae</taxon>
        <taxon>Mirini</taxon>
        <taxon>Apolygus</taxon>
    </lineage>
</organism>
<comment type="similarity">
    <text evidence="7">Belongs to the sulfotransferase 6 family.</text>
</comment>
<evidence type="ECO:0000256" key="1">
    <source>
        <dbReference type="ARBA" id="ARBA00004167"/>
    </source>
</evidence>
<dbReference type="InterPro" id="IPR027417">
    <property type="entry name" value="P-loop_NTPase"/>
</dbReference>
<accession>A0A6A4JK27</accession>
<keyword evidence="3" id="KW-0812">Transmembrane</keyword>
<dbReference type="InterPro" id="IPR010635">
    <property type="entry name" value="Heparan_SO4-6-sulfoTrfase"/>
</dbReference>
<dbReference type="GO" id="GO:0017095">
    <property type="term" value="F:heparan sulfate 6-sulfotransferase activity"/>
    <property type="evidence" value="ECO:0007669"/>
    <property type="project" value="TreeGrafter"/>
</dbReference>
<dbReference type="Gene3D" id="3.40.50.300">
    <property type="entry name" value="P-loop containing nucleotide triphosphate hydrolases"/>
    <property type="match status" value="1"/>
</dbReference>
<evidence type="ECO:0000313" key="10">
    <source>
        <dbReference type="Proteomes" id="UP000466442"/>
    </source>
</evidence>
<evidence type="ECO:0000256" key="8">
    <source>
        <dbReference type="SAM" id="MobiDB-lite"/>
    </source>
</evidence>
<reference evidence="9" key="1">
    <citation type="journal article" date="2021" name="Mol. Ecol. Resour.">
        <title>Apolygus lucorum genome provides insights into omnivorousness and mesophyll feeding.</title>
        <authorList>
            <person name="Liu Y."/>
            <person name="Liu H."/>
            <person name="Wang H."/>
            <person name="Huang T."/>
            <person name="Liu B."/>
            <person name="Yang B."/>
            <person name="Yin L."/>
            <person name="Li B."/>
            <person name="Zhang Y."/>
            <person name="Zhang S."/>
            <person name="Jiang F."/>
            <person name="Zhang X."/>
            <person name="Ren Y."/>
            <person name="Wang B."/>
            <person name="Wang S."/>
            <person name="Lu Y."/>
            <person name="Wu K."/>
            <person name="Fan W."/>
            <person name="Wang G."/>
        </authorList>
    </citation>
    <scope>NUCLEOTIDE SEQUENCE</scope>
    <source>
        <strain evidence="9">12Hb</strain>
    </source>
</reference>
<dbReference type="EMBL" id="WIXP02000010">
    <property type="protein sequence ID" value="KAF6204163.1"/>
    <property type="molecule type" value="Genomic_DNA"/>
</dbReference>
<comment type="function">
    <text evidence="7">6-O-sulfation enzyme which catalyzes the transfer of sulfate from 3'-phosphoadenosine 5'-phosphosulfate (PAPS) to position 6 of the N-sulfoglucosamine residue (GlcNS) of heparan sulfate.</text>
</comment>
<feature type="compositionally biased region" description="Basic and acidic residues" evidence="8">
    <location>
        <begin position="1"/>
        <end position="10"/>
    </location>
</feature>
<keyword evidence="5 7" id="KW-0472">Membrane</keyword>
<sequence length="703" mass="79479">MNEMPERSDSNNESDDTTQSTSQVSENARKVPYAFSMIEGFNGWSLSLTGLQYFCFYYDIGACKKFIKHSDWTKMSAKKISVDNFCNIAGPLMVSVDGAQIFCDARPGFKCKNVLWTRISNWNDKKWCKPVLNPLKVSNAFNMIKGFKGWSLESGGIKYNCFYYHLSGCKKIVGNGLWTNISATAISVEKFCLVAGPLLMDADGVRIFCNAKAGRKCTEIENHPWRAVSNWNADKWCQSYSTSRIATTVKPIEVIDVSDVYNMIHGFNVWSVDKDGSKYYCYYDIEGCNKIIGNGKWKEITREDATVSVEAFCRSTGPLLVDAVGALVFCNVREGSKCNAVNYPWKKITNWNDDKWCKTTPITLGHTIDVLAAYDNLIQGFPGWTMDRNNSNYACFSRDLKSCSNMFVGSSAWRVMDPASFRVEDFCHIGGLLVKHEKGATAFCRPRDPNKGFRCSLLKGPMTRVLRWNDEAFCQPRRTTTLPTTLRPHQPVIGASEAYSMIQGFLGWTMDTGTAEYKCFAFSIEVCQKLAGKGPLMMYEGGVAIFCNAVDLTKSFICMGKEGPWTRVVGWESEKWCHAQLETITHHPRTKASSPKSIGIGQYVFEETFNLRFGVPFEQHNATLSSSTLQSLPQAQLRKIRELNALDLELYEFARTLMYKRFNKLKSRDPQFSERFANLGRLPGRTEFNWDQAIEDTTITTNT</sequence>
<dbReference type="AlphaFoldDB" id="A0A6A4JK27"/>
<comment type="subcellular location">
    <subcellularLocation>
        <location evidence="1">Membrane</location>
        <topology evidence="1">Single-pass membrane protein</topology>
    </subcellularLocation>
    <subcellularLocation>
        <location evidence="7">Membrane</location>
        <topology evidence="7">Single-pass type II membrane protein</topology>
    </subcellularLocation>
</comment>
<dbReference type="Proteomes" id="UP000466442">
    <property type="component" value="Unassembled WGS sequence"/>
</dbReference>
<evidence type="ECO:0000256" key="7">
    <source>
        <dbReference type="RuleBase" id="RU364122"/>
    </source>
</evidence>
<dbReference type="EC" id="2.8.2.-" evidence="7"/>
<protein>
    <recommendedName>
        <fullName evidence="7">Heparan-sulfate 6-O-sulfotransferase</fullName>
        <ecNumber evidence="7">2.8.2.-</ecNumber>
    </recommendedName>
</protein>
<evidence type="ECO:0000256" key="4">
    <source>
        <dbReference type="ARBA" id="ARBA00022989"/>
    </source>
</evidence>
<evidence type="ECO:0000256" key="6">
    <source>
        <dbReference type="ARBA" id="ARBA00023180"/>
    </source>
</evidence>
<evidence type="ECO:0000256" key="3">
    <source>
        <dbReference type="ARBA" id="ARBA00022692"/>
    </source>
</evidence>